<evidence type="ECO:0000256" key="3">
    <source>
        <dbReference type="ARBA" id="ARBA00022448"/>
    </source>
</evidence>
<reference evidence="7 8" key="1">
    <citation type="journal article" date="2014" name="Mol. Ecol.">
        <title>Evolution of Synechococcus.</title>
        <authorList>
            <person name="Dvorak P."/>
            <person name="Casamatta D."/>
            <person name="Hasler P."/>
            <person name="Poulickova A."/>
            <person name="Ondrej V."/>
            <person name="Sanges R."/>
        </authorList>
    </citation>
    <scope>NUCLEOTIDE SEQUENCE [LARGE SCALE GENOMIC DNA]</scope>
    <source>
        <strain evidence="7 8">CAUP A 1101</strain>
    </source>
</reference>
<gene>
    <name evidence="7" type="ORF">DO97_17610</name>
</gene>
<evidence type="ECO:0000313" key="7">
    <source>
        <dbReference type="EMBL" id="KGF71580.1"/>
    </source>
</evidence>
<evidence type="ECO:0000256" key="5">
    <source>
        <dbReference type="ARBA" id="ARBA00022840"/>
    </source>
</evidence>
<keyword evidence="3" id="KW-0813">Transport</keyword>
<dbReference type="RefSeq" id="WP_036536408.1">
    <property type="nucleotide sequence ID" value="NZ_JJML01000064.1"/>
</dbReference>
<dbReference type="PROSITE" id="PS00211">
    <property type="entry name" value="ABC_TRANSPORTER_1"/>
    <property type="match status" value="1"/>
</dbReference>
<dbReference type="InterPro" id="IPR027417">
    <property type="entry name" value="P-loop_NTPase"/>
</dbReference>
<proteinExistence type="inferred from homology"/>
<organism evidence="7 8">
    <name type="scientific">Neosynechococcus sphagnicola sy1</name>
    <dbReference type="NCBI Taxonomy" id="1497020"/>
    <lineage>
        <taxon>Bacteria</taxon>
        <taxon>Bacillati</taxon>
        <taxon>Cyanobacteriota</taxon>
        <taxon>Cyanophyceae</taxon>
        <taxon>Neosynechococcales</taxon>
        <taxon>Neosynechococcaceae</taxon>
        <taxon>Neosynechococcus</taxon>
    </lineage>
</organism>
<comment type="subcellular location">
    <subcellularLocation>
        <location evidence="1">Cell inner membrane</location>
        <topology evidence="1">Peripheral membrane protein</topology>
    </subcellularLocation>
</comment>
<dbReference type="AlphaFoldDB" id="A0A098TGB0"/>
<accession>A0A098TGB0</accession>
<keyword evidence="5" id="KW-0067">ATP-binding</keyword>
<keyword evidence="4" id="KW-0547">Nucleotide-binding</keyword>
<dbReference type="Gene3D" id="3.40.50.300">
    <property type="entry name" value="P-loop containing nucleotide triphosphate hydrolases"/>
    <property type="match status" value="1"/>
</dbReference>
<dbReference type="Pfam" id="PF00005">
    <property type="entry name" value="ABC_tran"/>
    <property type="match status" value="1"/>
</dbReference>
<evidence type="ECO:0000256" key="1">
    <source>
        <dbReference type="ARBA" id="ARBA00004417"/>
    </source>
</evidence>
<evidence type="ECO:0000259" key="6">
    <source>
        <dbReference type="PROSITE" id="PS50893"/>
    </source>
</evidence>
<dbReference type="InterPro" id="IPR003593">
    <property type="entry name" value="AAA+_ATPase"/>
</dbReference>
<dbReference type="PANTHER" id="PTHR42788:SF19">
    <property type="entry name" value="ALIPHATIC SULFONATES IMPORT ATP-BINDING PROTEIN SSUB 2"/>
    <property type="match status" value="1"/>
</dbReference>
<dbReference type="InterPro" id="IPR017871">
    <property type="entry name" value="ABC_transporter-like_CS"/>
</dbReference>
<dbReference type="CDD" id="cd03293">
    <property type="entry name" value="ABC_NrtD_SsuB_transporters"/>
    <property type="match status" value="1"/>
</dbReference>
<comment type="caution">
    <text evidence="7">The sequence shown here is derived from an EMBL/GenBank/DDBJ whole genome shotgun (WGS) entry which is preliminary data.</text>
</comment>
<keyword evidence="8" id="KW-1185">Reference proteome</keyword>
<feature type="domain" description="ABC transporter" evidence="6">
    <location>
        <begin position="7"/>
        <end position="234"/>
    </location>
</feature>
<dbReference type="EMBL" id="JJML01000064">
    <property type="protein sequence ID" value="KGF71580.1"/>
    <property type="molecule type" value="Genomic_DNA"/>
</dbReference>
<name>A0A098TGB0_9CYAN</name>
<evidence type="ECO:0000256" key="2">
    <source>
        <dbReference type="ARBA" id="ARBA00009440"/>
    </source>
</evidence>
<dbReference type="PROSITE" id="PS50893">
    <property type="entry name" value="ABC_TRANSPORTER_2"/>
    <property type="match status" value="1"/>
</dbReference>
<dbReference type="PANTHER" id="PTHR42788">
    <property type="entry name" value="TAURINE IMPORT ATP-BINDING PROTEIN-RELATED"/>
    <property type="match status" value="1"/>
</dbReference>
<dbReference type="Proteomes" id="UP000030170">
    <property type="component" value="Unassembled WGS sequence"/>
</dbReference>
<dbReference type="InterPro" id="IPR050166">
    <property type="entry name" value="ABC_transporter_ATP-bind"/>
</dbReference>
<comment type="similarity">
    <text evidence="2">Belongs to the ABC transporter superfamily. Nitrate/nitrite/cyanate uptake transporter (NitT) (TC 3.A.1.16) family.</text>
</comment>
<dbReference type="GO" id="GO:0005886">
    <property type="term" value="C:plasma membrane"/>
    <property type="evidence" value="ECO:0007669"/>
    <property type="project" value="UniProtKB-SubCell"/>
</dbReference>
<sequence>MNSHPAIILSHVCKDYANGLRVLEDINLSIQDAQFVSLVGPSGCGKSTLLRIIAGLGRLTTGQLCWGTQTAPRKLAFVFQDAALMPWATVQDNVGLPLKLARTSKSVATAAVAEALAMVDLQGFEQCYPQQLSGGMKMRVSIARAMVTKPEILLMDEPFGALDEITRSKLNTELLGLWTQKQWTVVFVTHNLYEAIYLSNRVVVMAAHPGRIVADVAIEVPYPRPPEFRASTVYSAYCRTIAQYLAAGTAQP</sequence>
<dbReference type="SMART" id="SM00382">
    <property type="entry name" value="AAA"/>
    <property type="match status" value="1"/>
</dbReference>
<evidence type="ECO:0000313" key="8">
    <source>
        <dbReference type="Proteomes" id="UP000030170"/>
    </source>
</evidence>
<evidence type="ECO:0000256" key="4">
    <source>
        <dbReference type="ARBA" id="ARBA00022741"/>
    </source>
</evidence>
<protein>
    <submittedName>
        <fullName evidence="7">Nitrate ABC transporter ATPase</fullName>
    </submittedName>
</protein>
<dbReference type="InterPro" id="IPR003439">
    <property type="entry name" value="ABC_transporter-like_ATP-bd"/>
</dbReference>
<dbReference type="STRING" id="1497020.DO97_17610"/>
<dbReference type="OrthoDB" id="450403at2"/>
<dbReference type="GO" id="GO:0016887">
    <property type="term" value="F:ATP hydrolysis activity"/>
    <property type="evidence" value="ECO:0007669"/>
    <property type="project" value="InterPro"/>
</dbReference>
<dbReference type="SUPFAM" id="SSF52540">
    <property type="entry name" value="P-loop containing nucleoside triphosphate hydrolases"/>
    <property type="match status" value="1"/>
</dbReference>
<dbReference type="GO" id="GO:0005524">
    <property type="term" value="F:ATP binding"/>
    <property type="evidence" value="ECO:0007669"/>
    <property type="project" value="UniProtKB-KW"/>
</dbReference>